<dbReference type="AlphaFoldDB" id="W4VPC0"/>
<dbReference type="InterPro" id="IPR012340">
    <property type="entry name" value="NA-bd_OB-fold"/>
</dbReference>
<evidence type="ECO:0000256" key="1">
    <source>
        <dbReference type="SAM" id="SignalP"/>
    </source>
</evidence>
<dbReference type="EMBL" id="BAVS01000036">
    <property type="protein sequence ID" value="GAE95006.1"/>
    <property type="molecule type" value="Genomic_DNA"/>
</dbReference>
<evidence type="ECO:0000313" key="3">
    <source>
        <dbReference type="Proteomes" id="UP000019102"/>
    </source>
</evidence>
<feature type="signal peptide" evidence="1">
    <location>
        <begin position="1"/>
        <end position="19"/>
    </location>
</feature>
<dbReference type="Pfam" id="PF11518">
    <property type="entry name" value="DUF3221"/>
    <property type="match status" value="1"/>
</dbReference>
<accession>W4VPC0</accession>
<sequence>MKYVLSGLLLLFIVACGTASNDGNVNGEKPTNQSEKDQNQMTGYVANVDDSQVLVIENRLDQSFDEIPIEEVYEQAGNAIYFSIEDIEESLFTSLTEGEKITVTHGTVAESYPGQSAAIEISREIDEQNDLIDMHGDYSNLIQLEIFRQKSEKDENTNLRLVRYTTEGDPIFYNLQYENDSYQVYIDATQDEFGVEDRVKEVGCQLFEYYLTEEKILSFDLQNCDNEGGQLQVANAPFADIIIPEQVYQRIVVKMNDKVLLDTTDETKKAEIINQIKEGQLQSVMSMSMIAPEGVLVLMGKMAEIRFDYYLEGNLIRYNTYINAGIKIE</sequence>
<dbReference type="eggNOG" id="ENOG50307W6">
    <property type="taxonomic scope" value="Bacteria"/>
</dbReference>
<proteinExistence type="predicted"/>
<dbReference type="InterPro" id="IPR021598">
    <property type="entry name" value="DUF3221"/>
</dbReference>
<reference evidence="2 3" key="1">
    <citation type="journal article" date="2014" name="Genome Announc.">
        <title>Draft Genome Sequence of the Boron-Tolerant and Moderately Halotolerant Bacterium Gracilibacillus boraciitolerans JCM 21714T.</title>
        <authorList>
            <person name="Ahmed I."/>
            <person name="Oshima K."/>
            <person name="Suda W."/>
            <person name="Kitamura K."/>
            <person name="Iida T."/>
            <person name="Ohmori Y."/>
            <person name="Fujiwara T."/>
            <person name="Hattori M."/>
            <person name="Ohkuma M."/>
        </authorList>
    </citation>
    <scope>NUCLEOTIDE SEQUENCE [LARGE SCALE GENOMIC DNA]</scope>
    <source>
        <strain evidence="2 3">JCM 21714</strain>
    </source>
</reference>
<dbReference type="PROSITE" id="PS51257">
    <property type="entry name" value="PROKAR_LIPOPROTEIN"/>
    <property type="match status" value="1"/>
</dbReference>
<protein>
    <recommendedName>
        <fullName evidence="4">Lipoprotein</fullName>
    </recommendedName>
</protein>
<keyword evidence="3" id="KW-1185">Reference proteome</keyword>
<keyword evidence="1" id="KW-0732">Signal</keyword>
<comment type="caution">
    <text evidence="2">The sequence shown here is derived from an EMBL/GenBank/DDBJ whole genome shotgun (WGS) entry which is preliminary data.</text>
</comment>
<dbReference type="Pfam" id="PF14275">
    <property type="entry name" value="DUF4362"/>
    <property type="match status" value="1"/>
</dbReference>
<dbReference type="OrthoDB" id="1912370at2"/>
<name>W4VPC0_9BACI</name>
<gene>
    <name evidence="2" type="ORF">JCM21714_4209</name>
</gene>
<dbReference type="InterPro" id="IPR025372">
    <property type="entry name" value="DUF4362"/>
</dbReference>
<dbReference type="STRING" id="1298598.JCM21714_4209"/>
<dbReference type="Gene3D" id="2.40.50.140">
    <property type="entry name" value="Nucleic acid-binding proteins"/>
    <property type="match status" value="1"/>
</dbReference>
<dbReference type="Proteomes" id="UP000019102">
    <property type="component" value="Unassembled WGS sequence"/>
</dbReference>
<feature type="chain" id="PRO_5038857099" description="Lipoprotein" evidence="1">
    <location>
        <begin position="20"/>
        <end position="329"/>
    </location>
</feature>
<evidence type="ECO:0008006" key="4">
    <source>
        <dbReference type="Google" id="ProtNLM"/>
    </source>
</evidence>
<evidence type="ECO:0000313" key="2">
    <source>
        <dbReference type="EMBL" id="GAE95006.1"/>
    </source>
</evidence>
<organism evidence="2 3">
    <name type="scientific">Gracilibacillus boraciitolerans JCM 21714</name>
    <dbReference type="NCBI Taxonomy" id="1298598"/>
    <lineage>
        <taxon>Bacteria</taxon>
        <taxon>Bacillati</taxon>
        <taxon>Bacillota</taxon>
        <taxon>Bacilli</taxon>
        <taxon>Bacillales</taxon>
        <taxon>Bacillaceae</taxon>
        <taxon>Gracilibacillus</taxon>
    </lineage>
</organism>